<evidence type="ECO:0000256" key="2">
    <source>
        <dbReference type="ARBA" id="ARBA00005364"/>
    </source>
</evidence>
<evidence type="ECO:0000256" key="14">
    <source>
        <dbReference type="ARBA" id="ARBA00023065"/>
    </source>
</evidence>
<keyword evidence="12 17" id="KW-1133">Transmembrane helix</keyword>
<name>A0A8J2WNX1_9CRUS</name>
<keyword evidence="13" id="KW-0915">Sodium</keyword>
<dbReference type="GO" id="GO:0005886">
    <property type="term" value="C:plasma membrane"/>
    <property type="evidence" value="ECO:0007669"/>
    <property type="project" value="TreeGrafter"/>
</dbReference>
<dbReference type="InterPro" id="IPR004481">
    <property type="entry name" value="K/Na/Ca-exchanger"/>
</dbReference>
<organism evidence="19 20">
    <name type="scientific">Daphnia galeata</name>
    <dbReference type="NCBI Taxonomy" id="27404"/>
    <lineage>
        <taxon>Eukaryota</taxon>
        <taxon>Metazoa</taxon>
        <taxon>Ecdysozoa</taxon>
        <taxon>Arthropoda</taxon>
        <taxon>Crustacea</taxon>
        <taxon>Branchiopoda</taxon>
        <taxon>Diplostraca</taxon>
        <taxon>Cladocera</taxon>
        <taxon>Anomopoda</taxon>
        <taxon>Daphniidae</taxon>
        <taxon>Daphnia</taxon>
    </lineage>
</organism>
<feature type="transmembrane region" description="Helical" evidence="17">
    <location>
        <begin position="122"/>
        <end position="140"/>
    </location>
</feature>
<evidence type="ECO:0000256" key="10">
    <source>
        <dbReference type="ARBA" id="ARBA00022847"/>
    </source>
</evidence>
<keyword evidence="5" id="KW-0633">Potassium transport</keyword>
<evidence type="ECO:0000256" key="8">
    <source>
        <dbReference type="ARBA" id="ARBA00022729"/>
    </source>
</evidence>
<dbReference type="Proteomes" id="UP000789390">
    <property type="component" value="Unassembled WGS sequence"/>
</dbReference>
<evidence type="ECO:0000256" key="13">
    <source>
        <dbReference type="ARBA" id="ARBA00023053"/>
    </source>
</evidence>
<keyword evidence="3" id="KW-0813">Transport</keyword>
<reference evidence="19" key="1">
    <citation type="submission" date="2021-11" db="EMBL/GenBank/DDBJ databases">
        <authorList>
            <person name="Schell T."/>
        </authorList>
    </citation>
    <scope>NUCLEOTIDE SEQUENCE</scope>
    <source>
        <strain evidence="19">M5</strain>
    </source>
</reference>
<dbReference type="InterPro" id="IPR044880">
    <property type="entry name" value="NCX_ion-bd_dom_sf"/>
</dbReference>
<proteinExistence type="inferred from homology"/>
<dbReference type="FunFam" id="1.20.1420.30:FF:000018">
    <property type="entry name" value="Sodium/potassium/calcium exchanger 2"/>
    <property type="match status" value="1"/>
</dbReference>
<gene>
    <name evidence="19" type="ORF">DGAL_LOCUS15457</name>
</gene>
<dbReference type="GO" id="GO:0006874">
    <property type="term" value="P:intracellular calcium ion homeostasis"/>
    <property type="evidence" value="ECO:0007669"/>
    <property type="project" value="TreeGrafter"/>
</dbReference>
<protein>
    <recommendedName>
        <fullName evidence="18">Sodium/calcium exchanger membrane region domain-containing protein</fullName>
    </recommendedName>
</protein>
<comment type="caution">
    <text evidence="19">The sequence shown here is derived from an EMBL/GenBank/DDBJ whole genome shotgun (WGS) entry which is preliminary data.</text>
</comment>
<keyword evidence="7 17" id="KW-0812">Transmembrane</keyword>
<keyword evidence="8" id="KW-0732">Signal</keyword>
<dbReference type="PANTHER" id="PTHR10846:SF74">
    <property type="entry name" value="SODIUM_POTASSIUM_CALCIUM EXCHANGER CG1090-RELATED"/>
    <property type="match status" value="1"/>
</dbReference>
<evidence type="ECO:0000256" key="15">
    <source>
        <dbReference type="ARBA" id="ARBA00023136"/>
    </source>
</evidence>
<feature type="transmembrane region" description="Helical" evidence="17">
    <location>
        <begin position="250"/>
        <end position="269"/>
    </location>
</feature>
<feature type="transmembrane region" description="Helical" evidence="17">
    <location>
        <begin position="402"/>
        <end position="432"/>
    </location>
</feature>
<dbReference type="FunFam" id="1.20.1420.30:FF:000009">
    <property type="entry name" value="sodium/potassium/calcium exchanger 5 isoform X2"/>
    <property type="match status" value="1"/>
</dbReference>
<evidence type="ECO:0000259" key="18">
    <source>
        <dbReference type="Pfam" id="PF01699"/>
    </source>
</evidence>
<feature type="domain" description="Sodium/calcium exchanger membrane region" evidence="18">
    <location>
        <begin position="127"/>
        <end position="268"/>
    </location>
</feature>
<evidence type="ECO:0000256" key="5">
    <source>
        <dbReference type="ARBA" id="ARBA00022538"/>
    </source>
</evidence>
<dbReference type="InterPro" id="IPR004837">
    <property type="entry name" value="NaCa_Exmemb"/>
</dbReference>
<feature type="transmembrane region" description="Helical" evidence="17">
    <location>
        <begin position="472"/>
        <end position="490"/>
    </location>
</feature>
<comment type="similarity">
    <text evidence="2">Belongs to the Ca(2+):cation antiporter (CaCA) (TC 2.A.19) family. SLC24A subfamily.</text>
</comment>
<evidence type="ECO:0000256" key="6">
    <source>
        <dbReference type="ARBA" id="ARBA00022568"/>
    </source>
</evidence>
<keyword evidence="9" id="KW-0106">Calcium</keyword>
<keyword evidence="15 17" id="KW-0472">Membrane</keyword>
<dbReference type="EMBL" id="CAKKLH010000317">
    <property type="protein sequence ID" value="CAH0111803.1"/>
    <property type="molecule type" value="Genomic_DNA"/>
</dbReference>
<dbReference type="GO" id="GO:0015293">
    <property type="term" value="F:symporter activity"/>
    <property type="evidence" value="ECO:0007669"/>
    <property type="project" value="UniProtKB-KW"/>
</dbReference>
<evidence type="ECO:0000256" key="3">
    <source>
        <dbReference type="ARBA" id="ARBA00022448"/>
    </source>
</evidence>
<evidence type="ECO:0000256" key="17">
    <source>
        <dbReference type="SAM" id="Phobius"/>
    </source>
</evidence>
<keyword evidence="4" id="KW-0050">Antiport</keyword>
<evidence type="ECO:0000256" key="4">
    <source>
        <dbReference type="ARBA" id="ARBA00022449"/>
    </source>
</evidence>
<dbReference type="GO" id="GO:0005262">
    <property type="term" value="F:calcium channel activity"/>
    <property type="evidence" value="ECO:0007669"/>
    <property type="project" value="TreeGrafter"/>
</dbReference>
<feature type="domain" description="Sodium/calcium exchanger membrane region" evidence="18">
    <location>
        <begin position="403"/>
        <end position="552"/>
    </location>
</feature>
<evidence type="ECO:0000256" key="9">
    <source>
        <dbReference type="ARBA" id="ARBA00022837"/>
    </source>
</evidence>
<keyword evidence="6" id="KW-0109">Calcium transport</keyword>
<evidence type="ECO:0000313" key="20">
    <source>
        <dbReference type="Proteomes" id="UP000789390"/>
    </source>
</evidence>
<dbReference type="NCBIfam" id="TIGR00367">
    <property type="entry name" value="calcium/sodium antiporter"/>
    <property type="match status" value="1"/>
</dbReference>
<keyword evidence="11" id="KW-0630">Potassium</keyword>
<evidence type="ECO:0000313" key="19">
    <source>
        <dbReference type="EMBL" id="CAH0111803.1"/>
    </source>
</evidence>
<keyword evidence="20" id="KW-1185">Reference proteome</keyword>
<evidence type="ECO:0000256" key="16">
    <source>
        <dbReference type="ARBA" id="ARBA00023201"/>
    </source>
</evidence>
<sequence length="572" mass="63284">MSFQQPQTEVRSRGPLFARCKRVNRRKCMWAYLIGLGVLALILVTSHLPRSGFNPTTFVDNDDPVESVGLWRRHLLADEDKTSSVATPNRSDPFAGKNCTPPAIEQFWRPIIPQYVRAKGGLLVHLLISAYMFLGLSIVCDDYFVPALEKMVESLHMSQDVAGATFMAAGSSAPELATAMIGVFIAKDDIGISGVIGSAVFNIMFVISVCALFSGGVIYLNWWPLVRDCIAYFVAIFALLFTIYNESVTWYESTIFLFLYVAYCVMMYYNSQLERWANTLPIPIPDYARRLPGGENASLMPYKNLDSEAGGIGGPSGKLYTDEKSPDSLKSSIDGNMGTCDVGGISGPTSIGKIKEEEAEAFSPWVPPVEFRDRIAWAVCLPLRAAAYYTMPNCRLEKWGSWFLVSFFISMLWISIFSYVMVWMITIIGYTMGIPDTVMGLTFVAAGVSIPDILTSLAVAREGYGDMATSNAIGSNVFDILICLGLPWFLQTAVVKPGSEVRVLSKGLTYSTLSLLSTIVFLLGATHLNGWKLDRKYGVALLGWYLFFMIIASMYEMNIFGYFNPPECDSAF</sequence>
<feature type="transmembrane region" description="Helical" evidence="17">
    <location>
        <begin position="225"/>
        <end position="244"/>
    </location>
</feature>
<dbReference type="Gene3D" id="1.20.1420.30">
    <property type="entry name" value="NCX, central ion-binding region"/>
    <property type="match status" value="2"/>
</dbReference>
<keyword evidence="10" id="KW-0769">Symport</keyword>
<dbReference type="PANTHER" id="PTHR10846">
    <property type="entry name" value="SODIUM/POTASSIUM/CALCIUM EXCHANGER"/>
    <property type="match status" value="1"/>
</dbReference>
<dbReference type="Pfam" id="PF01699">
    <property type="entry name" value="Na_Ca_ex"/>
    <property type="match status" value="2"/>
</dbReference>
<feature type="transmembrane region" description="Helical" evidence="17">
    <location>
        <begin position="192"/>
        <end position="213"/>
    </location>
</feature>
<feature type="transmembrane region" description="Helical" evidence="17">
    <location>
        <begin position="29"/>
        <end position="48"/>
    </location>
</feature>
<evidence type="ECO:0000256" key="11">
    <source>
        <dbReference type="ARBA" id="ARBA00022958"/>
    </source>
</evidence>
<feature type="transmembrane region" description="Helical" evidence="17">
    <location>
        <begin position="510"/>
        <end position="530"/>
    </location>
</feature>
<comment type="subcellular location">
    <subcellularLocation>
        <location evidence="1">Membrane</location>
        <topology evidence="1">Multi-pass membrane protein</topology>
    </subcellularLocation>
</comment>
<evidence type="ECO:0000256" key="12">
    <source>
        <dbReference type="ARBA" id="ARBA00022989"/>
    </source>
</evidence>
<keyword evidence="14" id="KW-0406">Ion transport</keyword>
<dbReference type="GO" id="GO:0008273">
    <property type="term" value="F:calcium, potassium:sodium antiporter activity"/>
    <property type="evidence" value="ECO:0007669"/>
    <property type="project" value="TreeGrafter"/>
</dbReference>
<evidence type="ECO:0000256" key="7">
    <source>
        <dbReference type="ARBA" id="ARBA00022692"/>
    </source>
</evidence>
<accession>A0A8J2WNX1</accession>
<keyword evidence="16" id="KW-0739">Sodium transport</keyword>
<feature type="transmembrane region" description="Helical" evidence="17">
    <location>
        <begin position="161"/>
        <end position="186"/>
    </location>
</feature>
<dbReference type="OrthoDB" id="2127281at2759"/>
<feature type="transmembrane region" description="Helical" evidence="17">
    <location>
        <begin position="537"/>
        <end position="555"/>
    </location>
</feature>
<feature type="transmembrane region" description="Helical" evidence="17">
    <location>
        <begin position="438"/>
        <end position="460"/>
    </location>
</feature>
<evidence type="ECO:0000256" key="1">
    <source>
        <dbReference type="ARBA" id="ARBA00004141"/>
    </source>
</evidence>
<dbReference type="AlphaFoldDB" id="A0A8J2WNX1"/>